<keyword evidence="4 5" id="KW-0472">Membrane</keyword>
<comment type="subcellular location">
    <subcellularLocation>
        <location evidence="1">Membrane</location>
        <topology evidence="1">Multi-pass membrane protein</topology>
    </subcellularLocation>
</comment>
<feature type="transmembrane region" description="Helical" evidence="5">
    <location>
        <begin position="56"/>
        <end position="81"/>
    </location>
</feature>
<dbReference type="PANTHER" id="PTHR43229:SF3">
    <property type="entry name" value="ABC-TYPE MULTIDRUG TRANSPORT SYSTEM, PERMEASE COMPONENT"/>
    <property type="match status" value="1"/>
</dbReference>
<organism evidence="7 8">
    <name type="scientific">Streptosporangium jomthongense</name>
    <dbReference type="NCBI Taxonomy" id="1193683"/>
    <lineage>
        <taxon>Bacteria</taxon>
        <taxon>Bacillati</taxon>
        <taxon>Actinomycetota</taxon>
        <taxon>Actinomycetes</taxon>
        <taxon>Streptosporangiales</taxon>
        <taxon>Streptosporangiaceae</taxon>
        <taxon>Streptosporangium</taxon>
    </lineage>
</organism>
<dbReference type="RefSeq" id="WP_386190261.1">
    <property type="nucleotide sequence ID" value="NZ_JBHSBC010000014.1"/>
</dbReference>
<accession>A0ABV8F3H2</accession>
<gene>
    <name evidence="7" type="ORF">ACFOYY_16955</name>
</gene>
<evidence type="ECO:0000256" key="2">
    <source>
        <dbReference type="ARBA" id="ARBA00022692"/>
    </source>
</evidence>
<protein>
    <submittedName>
        <fullName evidence="7">ABC transporter permease</fullName>
    </submittedName>
</protein>
<keyword evidence="3 5" id="KW-1133">Transmembrane helix</keyword>
<feature type="transmembrane region" description="Helical" evidence="5">
    <location>
        <begin position="137"/>
        <end position="162"/>
    </location>
</feature>
<keyword evidence="8" id="KW-1185">Reference proteome</keyword>
<feature type="transmembrane region" description="Helical" evidence="5">
    <location>
        <begin position="25"/>
        <end position="44"/>
    </location>
</feature>
<reference evidence="8" key="1">
    <citation type="journal article" date="2019" name="Int. J. Syst. Evol. Microbiol.">
        <title>The Global Catalogue of Microorganisms (GCM) 10K type strain sequencing project: providing services to taxonomists for standard genome sequencing and annotation.</title>
        <authorList>
            <consortium name="The Broad Institute Genomics Platform"/>
            <consortium name="The Broad Institute Genome Sequencing Center for Infectious Disease"/>
            <person name="Wu L."/>
            <person name="Ma J."/>
        </authorList>
    </citation>
    <scope>NUCLEOTIDE SEQUENCE [LARGE SCALE GENOMIC DNA]</scope>
    <source>
        <strain evidence="8">TBRC 7912</strain>
    </source>
</reference>
<dbReference type="PANTHER" id="PTHR43229">
    <property type="entry name" value="NODULATION PROTEIN J"/>
    <property type="match status" value="1"/>
</dbReference>
<evidence type="ECO:0000256" key="4">
    <source>
        <dbReference type="ARBA" id="ARBA00023136"/>
    </source>
</evidence>
<dbReference type="InterPro" id="IPR051784">
    <property type="entry name" value="Nod_factor_ABC_transporter"/>
</dbReference>
<name>A0ABV8F3H2_9ACTN</name>
<dbReference type="Pfam" id="PF01061">
    <property type="entry name" value="ABC2_membrane"/>
    <property type="match status" value="1"/>
</dbReference>
<evidence type="ECO:0000256" key="1">
    <source>
        <dbReference type="ARBA" id="ARBA00004141"/>
    </source>
</evidence>
<proteinExistence type="predicted"/>
<feature type="transmembrane region" description="Helical" evidence="5">
    <location>
        <begin position="174"/>
        <end position="196"/>
    </location>
</feature>
<feature type="transmembrane region" description="Helical" evidence="5">
    <location>
        <begin position="102"/>
        <end position="125"/>
    </location>
</feature>
<comment type="caution">
    <text evidence="7">The sequence shown here is derived from an EMBL/GenBank/DDBJ whole genome shotgun (WGS) entry which is preliminary data.</text>
</comment>
<dbReference type="InterPro" id="IPR013525">
    <property type="entry name" value="ABC2_TM"/>
</dbReference>
<keyword evidence="2 5" id="KW-0812">Transmembrane</keyword>
<evidence type="ECO:0000256" key="3">
    <source>
        <dbReference type="ARBA" id="ARBA00022989"/>
    </source>
</evidence>
<evidence type="ECO:0000259" key="6">
    <source>
        <dbReference type="Pfam" id="PF01061"/>
    </source>
</evidence>
<evidence type="ECO:0000313" key="8">
    <source>
        <dbReference type="Proteomes" id="UP001595698"/>
    </source>
</evidence>
<feature type="transmembrane region" description="Helical" evidence="5">
    <location>
        <begin position="229"/>
        <end position="248"/>
    </location>
</feature>
<evidence type="ECO:0000313" key="7">
    <source>
        <dbReference type="EMBL" id="MFC3981833.1"/>
    </source>
</evidence>
<dbReference type="Proteomes" id="UP001595698">
    <property type="component" value="Unassembled WGS sequence"/>
</dbReference>
<evidence type="ECO:0000256" key="5">
    <source>
        <dbReference type="SAM" id="Phobius"/>
    </source>
</evidence>
<feature type="domain" description="ABC-2 type transporter transmembrane" evidence="6">
    <location>
        <begin position="12"/>
        <end position="214"/>
    </location>
</feature>
<sequence length="258" mass="27385">MTVSARDLAVVARFNGRLFWRDRTALSTSVALFLLLGTGMPLLMDRLGAGSQELLVNMHLGMLTTVLVISTFQQTTVTLCVRRDQLLLKRLRATGLSDRDILGGEIANLVLQSTALTVLVSVALYGLTSLPVPRDPLLYLFAVVAGALVLCLLGAAFTVAVPRSELAAPMAMPFFLLAGLGAGGFGPIMQVLPGWVGTVLGLLPTDAIVDMARTAYAARGSLGGDLRAAAVPTLKLAVWAAIGALVIVRRFRWESRKS</sequence>
<dbReference type="EMBL" id="JBHSBC010000014">
    <property type="protein sequence ID" value="MFC3981833.1"/>
    <property type="molecule type" value="Genomic_DNA"/>
</dbReference>